<organism evidence="8 9">
    <name type="scientific">Gemmata palustris</name>
    <dbReference type="NCBI Taxonomy" id="2822762"/>
    <lineage>
        <taxon>Bacteria</taxon>
        <taxon>Pseudomonadati</taxon>
        <taxon>Planctomycetota</taxon>
        <taxon>Planctomycetia</taxon>
        <taxon>Gemmatales</taxon>
        <taxon>Gemmataceae</taxon>
        <taxon>Gemmata</taxon>
    </lineage>
</organism>
<evidence type="ECO:0000256" key="4">
    <source>
        <dbReference type="PROSITE-ProRule" id="PRU00433"/>
    </source>
</evidence>
<keyword evidence="3 4" id="KW-0408">Iron</keyword>
<sequence length="253" mass="27278">MPRRDKRGYDSDDQAPVPAGTLSSNGQWIFGSLYAALTLIGFSFGVWAGASKPKPVEVAEVKKEPTDKPGDRNTPVVKPPVATPPVEPKSNPMPPVEVKPKELEPEPKPPEPKPKEPEPKPPEPKPKEPEPKPPEPKKVNVKPVSFKDVSKVFVAHCNNCHGSVGKPKAGIDLRTVAAIMKGGEDGAIVKAGDPEKSVLYISLTAEASKPMPPDGKPRPTEADIKLVHDWIASGAKQRRRPVRGRRGPAPTRC</sequence>
<feature type="domain" description="Cytochrome c" evidence="7">
    <location>
        <begin position="144"/>
        <end position="235"/>
    </location>
</feature>
<evidence type="ECO:0000256" key="3">
    <source>
        <dbReference type="ARBA" id="ARBA00023004"/>
    </source>
</evidence>
<dbReference type="InterPro" id="IPR009056">
    <property type="entry name" value="Cyt_c-like_dom"/>
</dbReference>
<proteinExistence type="predicted"/>
<dbReference type="PRINTS" id="PR01217">
    <property type="entry name" value="PRICHEXTENSN"/>
</dbReference>
<evidence type="ECO:0000256" key="1">
    <source>
        <dbReference type="ARBA" id="ARBA00022617"/>
    </source>
</evidence>
<evidence type="ECO:0000313" key="8">
    <source>
        <dbReference type="EMBL" id="MBP3954059.1"/>
    </source>
</evidence>
<evidence type="ECO:0000259" key="7">
    <source>
        <dbReference type="PROSITE" id="PS51007"/>
    </source>
</evidence>
<feature type="region of interest" description="Disordered" evidence="5">
    <location>
        <begin position="58"/>
        <end position="141"/>
    </location>
</feature>
<gene>
    <name evidence="8" type="ORF">J8F10_01955</name>
</gene>
<feature type="compositionally biased region" description="Basic and acidic residues" evidence="5">
    <location>
        <begin position="58"/>
        <end position="71"/>
    </location>
</feature>
<feature type="region of interest" description="Disordered" evidence="5">
    <location>
        <begin position="1"/>
        <end position="25"/>
    </location>
</feature>
<keyword evidence="6" id="KW-1133">Transmembrane helix</keyword>
<accession>A0ABS5BK43</accession>
<keyword evidence="6" id="KW-0812">Transmembrane</keyword>
<feature type="region of interest" description="Disordered" evidence="5">
    <location>
        <begin position="232"/>
        <end position="253"/>
    </location>
</feature>
<dbReference type="RefSeq" id="WP_210652156.1">
    <property type="nucleotide sequence ID" value="NZ_JAGKQQ010000001.1"/>
</dbReference>
<evidence type="ECO:0000256" key="2">
    <source>
        <dbReference type="ARBA" id="ARBA00022723"/>
    </source>
</evidence>
<feature type="compositionally biased region" description="Pro residues" evidence="5">
    <location>
        <begin position="77"/>
        <end position="97"/>
    </location>
</feature>
<dbReference type="Gene3D" id="1.10.760.10">
    <property type="entry name" value="Cytochrome c-like domain"/>
    <property type="match status" value="1"/>
</dbReference>
<dbReference type="Pfam" id="PF07635">
    <property type="entry name" value="PSCyt1"/>
    <property type="match status" value="1"/>
</dbReference>
<dbReference type="InterPro" id="IPR036909">
    <property type="entry name" value="Cyt_c-like_dom_sf"/>
</dbReference>
<name>A0ABS5BK43_9BACT</name>
<dbReference type="SUPFAM" id="SSF46626">
    <property type="entry name" value="Cytochrome c"/>
    <property type="match status" value="1"/>
</dbReference>
<dbReference type="PANTHER" id="PTHR35889">
    <property type="entry name" value="CYCLOINULO-OLIGOSACCHARIDE FRUCTANOTRANSFERASE-RELATED"/>
    <property type="match status" value="1"/>
</dbReference>
<dbReference type="PANTHER" id="PTHR35889:SF3">
    <property type="entry name" value="F-BOX DOMAIN-CONTAINING PROTEIN"/>
    <property type="match status" value="1"/>
</dbReference>
<keyword evidence="6" id="KW-0472">Membrane</keyword>
<dbReference type="Proteomes" id="UP000676565">
    <property type="component" value="Unassembled WGS sequence"/>
</dbReference>
<keyword evidence="1 4" id="KW-0349">Heme</keyword>
<evidence type="ECO:0000313" key="9">
    <source>
        <dbReference type="Proteomes" id="UP000676565"/>
    </source>
</evidence>
<feature type="compositionally biased region" description="Basic residues" evidence="5">
    <location>
        <begin position="236"/>
        <end position="246"/>
    </location>
</feature>
<dbReference type="EMBL" id="JAGKQQ010000001">
    <property type="protein sequence ID" value="MBP3954059.1"/>
    <property type="molecule type" value="Genomic_DNA"/>
</dbReference>
<protein>
    <submittedName>
        <fullName evidence="8">C-type cytochrome</fullName>
    </submittedName>
</protein>
<reference evidence="8 9" key="1">
    <citation type="submission" date="2021-04" db="EMBL/GenBank/DDBJ databases">
        <authorList>
            <person name="Ivanova A."/>
        </authorList>
    </citation>
    <scope>NUCLEOTIDE SEQUENCE [LARGE SCALE GENOMIC DNA]</scope>
    <source>
        <strain evidence="8 9">G18</strain>
    </source>
</reference>
<feature type="compositionally biased region" description="Basic and acidic residues" evidence="5">
    <location>
        <begin position="98"/>
        <end position="138"/>
    </location>
</feature>
<keyword evidence="9" id="KW-1185">Reference proteome</keyword>
<evidence type="ECO:0000256" key="5">
    <source>
        <dbReference type="SAM" id="MobiDB-lite"/>
    </source>
</evidence>
<dbReference type="InterPro" id="IPR011429">
    <property type="entry name" value="Cyt_c_Planctomycete-type"/>
</dbReference>
<dbReference type="PROSITE" id="PS51007">
    <property type="entry name" value="CYTC"/>
    <property type="match status" value="1"/>
</dbReference>
<feature type="transmembrane region" description="Helical" evidence="6">
    <location>
        <begin position="28"/>
        <end position="50"/>
    </location>
</feature>
<keyword evidence="2 4" id="KW-0479">Metal-binding</keyword>
<comment type="caution">
    <text evidence="8">The sequence shown here is derived from an EMBL/GenBank/DDBJ whole genome shotgun (WGS) entry which is preliminary data.</text>
</comment>
<evidence type="ECO:0000256" key="6">
    <source>
        <dbReference type="SAM" id="Phobius"/>
    </source>
</evidence>